<organism evidence="2 3">
    <name type="scientific">Cryptolaemus montrouzieri</name>
    <dbReference type="NCBI Taxonomy" id="559131"/>
    <lineage>
        <taxon>Eukaryota</taxon>
        <taxon>Metazoa</taxon>
        <taxon>Ecdysozoa</taxon>
        <taxon>Arthropoda</taxon>
        <taxon>Hexapoda</taxon>
        <taxon>Insecta</taxon>
        <taxon>Pterygota</taxon>
        <taxon>Neoptera</taxon>
        <taxon>Endopterygota</taxon>
        <taxon>Coleoptera</taxon>
        <taxon>Polyphaga</taxon>
        <taxon>Cucujiformia</taxon>
        <taxon>Coccinelloidea</taxon>
        <taxon>Coccinellidae</taxon>
        <taxon>Scymninae</taxon>
        <taxon>Scymnini</taxon>
        <taxon>Cryptolaemus</taxon>
    </lineage>
</organism>
<dbReference type="EMBL" id="JABFTP020000062">
    <property type="protein sequence ID" value="KAL3273740.1"/>
    <property type="molecule type" value="Genomic_DNA"/>
</dbReference>
<protein>
    <submittedName>
        <fullName evidence="2">Uncharacterized protein</fullName>
    </submittedName>
</protein>
<dbReference type="Proteomes" id="UP001516400">
    <property type="component" value="Unassembled WGS sequence"/>
</dbReference>
<accession>A0ABD2N611</accession>
<reference evidence="2 3" key="1">
    <citation type="journal article" date="2021" name="BMC Biol.">
        <title>Horizontally acquired antibacterial genes associated with adaptive radiation of ladybird beetles.</title>
        <authorList>
            <person name="Li H.S."/>
            <person name="Tang X.F."/>
            <person name="Huang Y.H."/>
            <person name="Xu Z.Y."/>
            <person name="Chen M.L."/>
            <person name="Du X.Y."/>
            <person name="Qiu B.Y."/>
            <person name="Chen P.T."/>
            <person name="Zhang W."/>
            <person name="Slipinski A."/>
            <person name="Escalona H.E."/>
            <person name="Waterhouse R.M."/>
            <person name="Zwick A."/>
            <person name="Pang H."/>
        </authorList>
    </citation>
    <scope>NUCLEOTIDE SEQUENCE [LARGE SCALE GENOMIC DNA]</scope>
    <source>
        <strain evidence="2">SYSU2018</strain>
    </source>
</reference>
<dbReference type="AlphaFoldDB" id="A0ABD2N611"/>
<proteinExistence type="predicted"/>
<comment type="caution">
    <text evidence="2">The sequence shown here is derived from an EMBL/GenBank/DDBJ whole genome shotgun (WGS) entry which is preliminary data.</text>
</comment>
<feature type="region of interest" description="Disordered" evidence="1">
    <location>
        <begin position="107"/>
        <end position="127"/>
    </location>
</feature>
<evidence type="ECO:0000313" key="3">
    <source>
        <dbReference type="Proteomes" id="UP001516400"/>
    </source>
</evidence>
<evidence type="ECO:0000313" key="2">
    <source>
        <dbReference type="EMBL" id="KAL3273740.1"/>
    </source>
</evidence>
<gene>
    <name evidence="2" type="ORF">HHI36_015168</name>
</gene>
<keyword evidence="3" id="KW-1185">Reference proteome</keyword>
<sequence>MSFEFDPTIFQPTPGTNCLDNILINFKNLLGYNISVVDSGLSDHKAVDIVVDLNQIFQYKTKLARALKEGLPIENDKLEQYSSVDDDIAKCEELTVENILQNVIVNSEDSDDNDVDDGPEENCPTPSVSEALKATEVLNLFVHSNFDDDTIKSIMSRLPNAVRTSNYRNKNQKQ</sequence>
<name>A0ABD2N611_9CUCU</name>
<evidence type="ECO:0000256" key="1">
    <source>
        <dbReference type="SAM" id="MobiDB-lite"/>
    </source>
</evidence>
<feature type="compositionally biased region" description="Acidic residues" evidence="1">
    <location>
        <begin position="108"/>
        <end position="120"/>
    </location>
</feature>